<dbReference type="AlphaFoldDB" id="A0ABC8U6P9"/>
<accession>A0ABC8U6P9</accession>
<dbReference type="PANTHER" id="PTHR37888">
    <property type="entry name" value="DNA-BINDING BROMODOMAIN-CONTAINING PROTEIN"/>
    <property type="match status" value="1"/>
</dbReference>
<feature type="compositionally biased region" description="Gly residues" evidence="3">
    <location>
        <begin position="289"/>
        <end position="299"/>
    </location>
</feature>
<evidence type="ECO:0000313" key="5">
    <source>
        <dbReference type="EMBL" id="CAK9177407.1"/>
    </source>
</evidence>
<feature type="region of interest" description="Disordered" evidence="3">
    <location>
        <begin position="121"/>
        <end position="350"/>
    </location>
</feature>
<reference evidence="5 6" key="1">
    <citation type="submission" date="2024-02" db="EMBL/GenBank/DDBJ databases">
        <authorList>
            <person name="Vignale AGUSTIN F."/>
            <person name="Sosa J E."/>
            <person name="Modenutti C."/>
        </authorList>
    </citation>
    <scope>NUCLEOTIDE SEQUENCE [LARGE SCALE GENOMIC DNA]</scope>
</reference>
<dbReference type="Gene3D" id="1.20.920.10">
    <property type="entry name" value="Bromodomain-like"/>
    <property type="match status" value="1"/>
</dbReference>
<proteinExistence type="predicted"/>
<feature type="compositionally biased region" description="Basic and acidic residues" evidence="3">
    <location>
        <begin position="276"/>
        <end position="285"/>
    </location>
</feature>
<gene>
    <name evidence="5" type="ORF">ILEXP_LOCUS47296</name>
</gene>
<dbReference type="PROSITE" id="PS50014">
    <property type="entry name" value="BROMODOMAIN_2"/>
    <property type="match status" value="1"/>
</dbReference>
<dbReference type="PANTHER" id="PTHR37888:SF11">
    <property type="entry name" value="DNA-BINDING BROMODOMAIN-CONTAINING PROTEIN"/>
    <property type="match status" value="1"/>
</dbReference>
<feature type="compositionally biased region" description="Basic and acidic residues" evidence="3">
    <location>
        <begin position="131"/>
        <end position="141"/>
    </location>
</feature>
<feature type="compositionally biased region" description="Basic and acidic residues" evidence="3">
    <location>
        <begin position="161"/>
        <end position="172"/>
    </location>
</feature>
<feature type="compositionally biased region" description="Low complexity" evidence="3">
    <location>
        <begin position="188"/>
        <end position="206"/>
    </location>
</feature>
<dbReference type="SUPFAM" id="SSF47370">
    <property type="entry name" value="Bromodomain"/>
    <property type="match status" value="1"/>
</dbReference>
<evidence type="ECO:0000256" key="1">
    <source>
        <dbReference type="ARBA" id="ARBA00023117"/>
    </source>
</evidence>
<evidence type="ECO:0000256" key="3">
    <source>
        <dbReference type="SAM" id="MobiDB-lite"/>
    </source>
</evidence>
<feature type="compositionally biased region" description="Basic and acidic residues" evidence="3">
    <location>
        <begin position="207"/>
        <end position="223"/>
    </location>
</feature>
<dbReference type="Proteomes" id="UP001642360">
    <property type="component" value="Unassembled WGS sequence"/>
</dbReference>
<dbReference type="CDD" id="cd04369">
    <property type="entry name" value="Bromodomain"/>
    <property type="match status" value="1"/>
</dbReference>
<dbReference type="InterPro" id="IPR036427">
    <property type="entry name" value="Bromodomain-like_sf"/>
</dbReference>
<organism evidence="5 6">
    <name type="scientific">Ilex paraguariensis</name>
    <name type="common">yerba mate</name>
    <dbReference type="NCBI Taxonomy" id="185542"/>
    <lineage>
        <taxon>Eukaryota</taxon>
        <taxon>Viridiplantae</taxon>
        <taxon>Streptophyta</taxon>
        <taxon>Embryophyta</taxon>
        <taxon>Tracheophyta</taxon>
        <taxon>Spermatophyta</taxon>
        <taxon>Magnoliopsida</taxon>
        <taxon>eudicotyledons</taxon>
        <taxon>Gunneridae</taxon>
        <taxon>Pentapetalae</taxon>
        <taxon>asterids</taxon>
        <taxon>campanulids</taxon>
        <taxon>Aquifoliales</taxon>
        <taxon>Aquifoliaceae</taxon>
        <taxon>Ilex</taxon>
    </lineage>
</organism>
<evidence type="ECO:0000256" key="2">
    <source>
        <dbReference type="PROSITE-ProRule" id="PRU00035"/>
    </source>
</evidence>
<evidence type="ECO:0000259" key="4">
    <source>
        <dbReference type="PROSITE" id="PS50014"/>
    </source>
</evidence>
<sequence length="350" mass="38441">KTDEYNNLIRQHVDLETVQTRIDDGSYSSLPSRFYLDLLLLFNNATVFFPKASDESVAAVELRRLFLKEFKKRRVSSSDGDPSLDSSPISLQPKPEPERSDSLLAKQKSATPIVVCRKRSSISAKSSSVNKTEKKVADEKPVANAKLQVKSSSSTPNEEESSVKMRVVKEKPVTGTRSMRRSSKGRPNSTPSNSNQQNTNSSSKPSSVEKIENLKTEKKRDEVISTAKKRGAADFLKRIKKNSPAKGSTLAEALKSTSGQDANNGGGKRDPKIKKRLDERKDGMVRRSGNGGGRGGGSGKKVKEENSPSKRGVGRPPKKGKEATTMQGKRRRDGGEAEASSRRPKKRSRR</sequence>
<keyword evidence="1 2" id="KW-0103">Bromodomain</keyword>
<keyword evidence="6" id="KW-1185">Reference proteome</keyword>
<comment type="caution">
    <text evidence="5">The sequence shown here is derived from an EMBL/GenBank/DDBJ whole genome shotgun (WGS) entry which is preliminary data.</text>
</comment>
<protein>
    <recommendedName>
        <fullName evidence="4">Bromo domain-containing protein</fullName>
    </recommendedName>
</protein>
<feature type="non-terminal residue" evidence="5">
    <location>
        <position position="1"/>
    </location>
</feature>
<name>A0ABC8U6P9_9AQUA</name>
<evidence type="ECO:0000313" key="6">
    <source>
        <dbReference type="Proteomes" id="UP001642360"/>
    </source>
</evidence>
<dbReference type="Pfam" id="PF00439">
    <property type="entry name" value="Bromodomain"/>
    <property type="match status" value="1"/>
</dbReference>
<dbReference type="EMBL" id="CAUOFW020007057">
    <property type="protein sequence ID" value="CAK9177407.1"/>
    <property type="molecule type" value="Genomic_DNA"/>
</dbReference>
<feature type="compositionally biased region" description="Low complexity" evidence="3">
    <location>
        <begin position="77"/>
        <end position="91"/>
    </location>
</feature>
<dbReference type="InterPro" id="IPR001487">
    <property type="entry name" value="Bromodomain"/>
</dbReference>
<feature type="domain" description="Bromo" evidence="4">
    <location>
        <begin position="1"/>
        <end position="56"/>
    </location>
</feature>
<feature type="region of interest" description="Disordered" evidence="3">
    <location>
        <begin position="75"/>
        <end position="107"/>
    </location>
</feature>